<protein>
    <recommendedName>
        <fullName evidence="4">Mitochondrial zinc maintenance protein 1, mitochondrial</fullName>
    </recommendedName>
</protein>
<evidence type="ECO:0000256" key="9">
    <source>
        <dbReference type="SAM" id="MobiDB-lite"/>
    </source>
</evidence>
<feature type="non-terminal residue" evidence="11">
    <location>
        <position position="1"/>
    </location>
</feature>
<evidence type="ECO:0000256" key="8">
    <source>
        <dbReference type="ARBA" id="ARBA00025268"/>
    </source>
</evidence>
<dbReference type="InterPro" id="IPR008011">
    <property type="entry name" value="Complex1_LYR_dom"/>
</dbReference>
<reference evidence="11" key="1">
    <citation type="journal article" date="2014" name="PLoS Genet.">
        <title>Signature Gene Expression Reveals Novel Clues to the Molecular Mechanisms of Dimorphic Transition in Penicillium marneffei.</title>
        <authorList>
            <person name="Yang E."/>
            <person name="Wang G."/>
            <person name="Cai J."/>
            <person name="Woo P.C."/>
            <person name="Lau S.K."/>
            <person name="Yuen K.-Y."/>
            <person name="Chow W.-N."/>
            <person name="Lin X."/>
        </authorList>
    </citation>
    <scope>NUCLEOTIDE SEQUENCE [LARGE SCALE GENOMIC DNA]</scope>
    <source>
        <strain evidence="11">PM1</strain>
    </source>
</reference>
<comment type="subunit">
    <text evidence="3">Interacts with RIP1.</text>
</comment>
<keyword evidence="5" id="KW-0809">Transit peptide</keyword>
<evidence type="ECO:0000313" key="11">
    <source>
        <dbReference type="EMBL" id="KFX44648.1"/>
    </source>
</evidence>
<evidence type="ECO:0000256" key="4">
    <source>
        <dbReference type="ARBA" id="ARBA00015108"/>
    </source>
</evidence>
<dbReference type="EMBL" id="JPOX01000027">
    <property type="protein sequence ID" value="KFX44648.1"/>
    <property type="molecule type" value="Genomic_DNA"/>
</dbReference>
<evidence type="ECO:0000259" key="10">
    <source>
        <dbReference type="Pfam" id="PF05347"/>
    </source>
</evidence>
<comment type="subcellular location">
    <subcellularLocation>
        <location evidence="1">Mitochondrion matrix</location>
    </subcellularLocation>
</comment>
<comment type="caution">
    <text evidence="11">The sequence shown here is derived from an EMBL/GenBank/DDBJ whole genome shotgun (WGS) entry which is preliminary data.</text>
</comment>
<gene>
    <name evidence="11" type="ORF">GQ26_0270800</name>
</gene>
<name>A0A093XHF7_TALMA</name>
<feature type="region of interest" description="Disordered" evidence="9">
    <location>
        <begin position="1"/>
        <end position="26"/>
    </location>
</feature>
<dbReference type="GO" id="GO:0034551">
    <property type="term" value="P:mitochondrial respiratory chain complex III assembly"/>
    <property type="evidence" value="ECO:0007669"/>
    <property type="project" value="InterPro"/>
</dbReference>
<evidence type="ECO:0000256" key="7">
    <source>
        <dbReference type="ARBA" id="ARBA00023186"/>
    </source>
</evidence>
<dbReference type="PANTHER" id="PTHR46749:SF1">
    <property type="entry name" value="COMPLEX III ASSEMBLY FACTOR LYRM7"/>
    <property type="match status" value="1"/>
</dbReference>
<dbReference type="Pfam" id="PF05347">
    <property type="entry name" value="Complex1_LYR"/>
    <property type="match status" value="1"/>
</dbReference>
<evidence type="ECO:0000256" key="1">
    <source>
        <dbReference type="ARBA" id="ARBA00004305"/>
    </source>
</evidence>
<dbReference type="InterPro" id="IPR050435">
    <property type="entry name" value="MZM1/LYRM7"/>
</dbReference>
<feature type="compositionally biased region" description="Polar residues" evidence="9">
    <location>
        <begin position="1"/>
        <end position="14"/>
    </location>
</feature>
<comment type="function">
    <text evidence="8">Assembly factor required for Rieske Fe-S protein RIP1 incorporation into the cytochrome b-c1 (CIII) complex. Functions as a chaperone, binding to this subunit within the mitochondrial matrix and stabilizing it prior to its translocation and insertion into the late CIII dimeric intermediate within the mitochondrial inner membrane. Modulates the mitochondrial matrix zinc pool.</text>
</comment>
<keyword evidence="7" id="KW-0143">Chaperone</keyword>
<feature type="domain" description="Complex 1 LYR protein" evidence="10">
    <location>
        <begin position="44"/>
        <end position="98"/>
    </location>
</feature>
<evidence type="ECO:0000256" key="3">
    <source>
        <dbReference type="ARBA" id="ARBA00011589"/>
    </source>
</evidence>
<proteinExistence type="inferred from homology"/>
<keyword evidence="6" id="KW-0496">Mitochondrion</keyword>
<dbReference type="PANTHER" id="PTHR46749">
    <property type="entry name" value="COMPLEX III ASSEMBLY FACTOR LYRM7"/>
    <property type="match status" value="1"/>
</dbReference>
<dbReference type="GO" id="GO:0044183">
    <property type="term" value="F:protein folding chaperone"/>
    <property type="evidence" value="ECO:0007669"/>
    <property type="project" value="TreeGrafter"/>
</dbReference>
<dbReference type="CDD" id="cd20267">
    <property type="entry name" value="Complex1_LYR_LYRM7"/>
    <property type="match status" value="1"/>
</dbReference>
<dbReference type="AlphaFoldDB" id="A0A093XHF7"/>
<organism evidence="11">
    <name type="scientific">Talaromyces marneffei PM1</name>
    <dbReference type="NCBI Taxonomy" id="1077442"/>
    <lineage>
        <taxon>Eukaryota</taxon>
        <taxon>Fungi</taxon>
        <taxon>Dikarya</taxon>
        <taxon>Ascomycota</taxon>
        <taxon>Pezizomycotina</taxon>
        <taxon>Eurotiomycetes</taxon>
        <taxon>Eurotiomycetidae</taxon>
        <taxon>Eurotiales</taxon>
        <taxon>Trichocomaceae</taxon>
        <taxon>Talaromyces</taxon>
        <taxon>Talaromyces sect. Talaromyces</taxon>
    </lineage>
</organism>
<sequence>KYTYTWRSDSTAQPSPFHLQSPKESTPQLRHRSIFKMTAPSVSAISAYRQLLRATRIAFKDDYRILLAARSEARKQFNAHKRTAVDTPMQIQHALETASILRHNIVQGIRDAEKEDAKWELRIHDEIERGDNDSVKIGGKNVKIEKACS</sequence>
<dbReference type="InterPro" id="IPR045298">
    <property type="entry name" value="Complex1_LYR_LYRM7"/>
</dbReference>
<accession>A0A093XHF7</accession>
<comment type="similarity">
    <text evidence="2">Belongs to the complex I LYR family. MZM1 subfamily.</text>
</comment>
<evidence type="ECO:0000256" key="6">
    <source>
        <dbReference type="ARBA" id="ARBA00023128"/>
    </source>
</evidence>
<dbReference type="HOGENOM" id="CLU_147114_2_0_1"/>
<evidence type="ECO:0000256" key="2">
    <source>
        <dbReference type="ARBA" id="ARBA00009949"/>
    </source>
</evidence>
<dbReference type="eggNOG" id="ENOG502S6EF">
    <property type="taxonomic scope" value="Eukaryota"/>
</dbReference>
<evidence type="ECO:0000256" key="5">
    <source>
        <dbReference type="ARBA" id="ARBA00022946"/>
    </source>
</evidence>
<dbReference type="GO" id="GO:0005759">
    <property type="term" value="C:mitochondrial matrix"/>
    <property type="evidence" value="ECO:0007669"/>
    <property type="project" value="UniProtKB-SubCell"/>
</dbReference>